<organism evidence="2 3">
    <name type="scientific">Rhamnusium bicolor</name>
    <dbReference type="NCBI Taxonomy" id="1586634"/>
    <lineage>
        <taxon>Eukaryota</taxon>
        <taxon>Metazoa</taxon>
        <taxon>Ecdysozoa</taxon>
        <taxon>Arthropoda</taxon>
        <taxon>Hexapoda</taxon>
        <taxon>Insecta</taxon>
        <taxon>Pterygota</taxon>
        <taxon>Neoptera</taxon>
        <taxon>Endopterygota</taxon>
        <taxon>Coleoptera</taxon>
        <taxon>Polyphaga</taxon>
        <taxon>Cucujiformia</taxon>
        <taxon>Chrysomeloidea</taxon>
        <taxon>Cerambycidae</taxon>
        <taxon>Lepturinae</taxon>
        <taxon>Rhagiini</taxon>
        <taxon>Rhamnusium</taxon>
    </lineage>
</organism>
<dbReference type="PANTHER" id="PTHR15688">
    <property type="entry name" value="KINETOCHORE-ASSOCIATED PROTEIN 1"/>
    <property type="match status" value="1"/>
</dbReference>
<accession>A0AAV8X4X8</accession>
<dbReference type="GO" id="GO:0007094">
    <property type="term" value="P:mitotic spindle assembly checkpoint signaling"/>
    <property type="evidence" value="ECO:0007669"/>
    <property type="project" value="TreeGrafter"/>
</dbReference>
<keyword evidence="3" id="KW-1185">Reference proteome</keyword>
<sequence>MSNPVHLVELENANDEILFLSKICKDGRIVELRAQGVYETEPELKLMRLIRKHRFEEAEKFAVTFNINPIIILKARAQIFVDKTVCTSEDIINLIKILESVDDEYFKLQCCSNVECSNHEDVRKILNYGSTIMPRSNVS</sequence>
<dbReference type="EMBL" id="JANEYF010003862">
    <property type="protein sequence ID" value="KAJ8933456.1"/>
    <property type="molecule type" value="Genomic_DNA"/>
</dbReference>
<name>A0AAV8X4X8_9CUCU</name>
<feature type="domain" description="KNTC1 first ARM-repeats" evidence="1">
    <location>
        <begin position="48"/>
        <end position="133"/>
    </location>
</feature>
<dbReference type="GO" id="GO:0005828">
    <property type="term" value="C:kinetochore microtubule"/>
    <property type="evidence" value="ECO:0007669"/>
    <property type="project" value="TreeGrafter"/>
</dbReference>
<dbReference type="Pfam" id="PF24520">
    <property type="entry name" value="ARM_KNTC1_1st"/>
    <property type="match status" value="1"/>
</dbReference>
<proteinExistence type="predicted"/>
<dbReference type="PANTHER" id="PTHR15688:SF1">
    <property type="entry name" value="KINETOCHORE-ASSOCIATED PROTEIN 1"/>
    <property type="match status" value="1"/>
</dbReference>
<dbReference type="GO" id="GO:0005737">
    <property type="term" value="C:cytoplasm"/>
    <property type="evidence" value="ECO:0007669"/>
    <property type="project" value="TreeGrafter"/>
</dbReference>
<dbReference type="GO" id="GO:0000070">
    <property type="term" value="P:mitotic sister chromatid segregation"/>
    <property type="evidence" value="ECO:0007669"/>
    <property type="project" value="TreeGrafter"/>
</dbReference>
<evidence type="ECO:0000313" key="3">
    <source>
        <dbReference type="Proteomes" id="UP001162156"/>
    </source>
</evidence>
<dbReference type="Proteomes" id="UP001162156">
    <property type="component" value="Unassembled WGS sequence"/>
</dbReference>
<protein>
    <recommendedName>
        <fullName evidence="1">KNTC1 first ARM-repeats domain-containing protein</fullName>
    </recommendedName>
</protein>
<dbReference type="InterPro" id="IPR052802">
    <property type="entry name" value="KNTC1"/>
</dbReference>
<reference evidence="2" key="1">
    <citation type="journal article" date="2023" name="Insect Mol. Biol.">
        <title>Genome sequencing provides insights into the evolution of gene families encoding plant cell wall-degrading enzymes in longhorned beetles.</title>
        <authorList>
            <person name="Shin N.R."/>
            <person name="Okamura Y."/>
            <person name="Kirsch R."/>
            <person name="Pauchet Y."/>
        </authorList>
    </citation>
    <scope>NUCLEOTIDE SEQUENCE</scope>
    <source>
        <strain evidence="2">RBIC_L_NR</strain>
    </source>
</reference>
<dbReference type="GO" id="GO:0031267">
    <property type="term" value="F:small GTPase binding"/>
    <property type="evidence" value="ECO:0007669"/>
    <property type="project" value="TreeGrafter"/>
</dbReference>
<dbReference type="InterPro" id="IPR055403">
    <property type="entry name" value="ARM_KNTC1_1st"/>
</dbReference>
<evidence type="ECO:0000259" key="1">
    <source>
        <dbReference type="Pfam" id="PF24520"/>
    </source>
</evidence>
<dbReference type="GO" id="GO:1903394">
    <property type="term" value="P:protein localization to kinetochore involved in kinetochore assembly"/>
    <property type="evidence" value="ECO:0007669"/>
    <property type="project" value="TreeGrafter"/>
</dbReference>
<comment type="caution">
    <text evidence="2">The sequence shown here is derived from an EMBL/GenBank/DDBJ whole genome shotgun (WGS) entry which is preliminary data.</text>
</comment>
<evidence type="ECO:0000313" key="2">
    <source>
        <dbReference type="EMBL" id="KAJ8933456.1"/>
    </source>
</evidence>
<dbReference type="GO" id="GO:1990423">
    <property type="term" value="C:RZZ complex"/>
    <property type="evidence" value="ECO:0007669"/>
    <property type="project" value="TreeGrafter"/>
</dbReference>
<gene>
    <name evidence="2" type="ORF">NQ314_014013</name>
</gene>
<dbReference type="AlphaFoldDB" id="A0AAV8X4X8"/>